<evidence type="ECO:0000313" key="2">
    <source>
        <dbReference type="Proteomes" id="UP001232148"/>
    </source>
</evidence>
<evidence type="ECO:0000313" key="1">
    <source>
        <dbReference type="EMBL" id="KAK2032504.1"/>
    </source>
</evidence>
<keyword evidence="2" id="KW-1185">Reference proteome</keyword>
<organism evidence="1 2">
    <name type="scientific">Colletotrichum zoysiae</name>
    <dbReference type="NCBI Taxonomy" id="1216348"/>
    <lineage>
        <taxon>Eukaryota</taxon>
        <taxon>Fungi</taxon>
        <taxon>Dikarya</taxon>
        <taxon>Ascomycota</taxon>
        <taxon>Pezizomycotina</taxon>
        <taxon>Sordariomycetes</taxon>
        <taxon>Hypocreomycetidae</taxon>
        <taxon>Glomerellales</taxon>
        <taxon>Glomerellaceae</taxon>
        <taxon>Colletotrichum</taxon>
        <taxon>Colletotrichum graminicola species complex</taxon>
    </lineage>
</organism>
<dbReference type="Proteomes" id="UP001232148">
    <property type="component" value="Unassembled WGS sequence"/>
</dbReference>
<accession>A0AAD9M459</accession>
<sequence length="61" mass="6976">MNNFKPETSYLDKVSEATKDGPFLDVRWLVAMHSVPRYRLGIKTRGRGVAGRCLVPPKERM</sequence>
<name>A0AAD9M459_9PEZI</name>
<gene>
    <name evidence="1" type="ORF">LX32DRAFT_189505</name>
</gene>
<dbReference type="EMBL" id="MU842830">
    <property type="protein sequence ID" value="KAK2032504.1"/>
    <property type="molecule type" value="Genomic_DNA"/>
</dbReference>
<comment type="caution">
    <text evidence="1">The sequence shown here is derived from an EMBL/GenBank/DDBJ whole genome shotgun (WGS) entry which is preliminary data.</text>
</comment>
<dbReference type="AlphaFoldDB" id="A0AAD9M459"/>
<proteinExistence type="predicted"/>
<protein>
    <submittedName>
        <fullName evidence="1">Uncharacterized protein</fullName>
    </submittedName>
</protein>
<reference evidence="1" key="1">
    <citation type="submission" date="2021-06" db="EMBL/GenBank/DDBJ databases">
        <title>Comparative genomics, transcriptomics and evolutionary studies reveal genomic signatures of adaptation to plant cell wall in hemibiotrophic fungi.</title>
        <authorList>
            <consortium name="DOE Joint Genome Institute"/>
            <person name="Baroncelli R."/>
            <person name="Diaz J.F."/>
            <person name="Benocci T."/>
            <person name="Peng M."/>
            <person name="Battaglia E."/>
            <person name="Haridas S."/>
            <person name="Andreopoulos W."/>
            <person name="Labutti K."/>
            <person name="Pangilinan J."/>
            <person name="Floch G.L."/>
            <person name="Makela M.R."/>
            <person name="Henrissat B."/>
            <person name="Grigoriev I.V."/>
            <person name="Crouch J.A."/>
            <person name="De Vries R.P."/>
            <person name="Sukno S.A."/>
            <person name="Thon M.R."/>
        </authorList>
    </citation>
    <scope>NUCLEOTIDE SEQUENCE</scope>
    <source>
        <strain evidence="1">MAFF235873</strain>
    </source>
</reference>